<protein>
    <submittedName>
        <fullName evidence="1">Transcription elongation factor Elf1</fullName>
    </submittedName>
</protein>
<name>A0ABU1XQW2_9NOCA</name>
<evidence type="ECO:0000313" key="1">
    <source>
        <dbReference type="EMBL" id="MDR7172945.1"/>
    </source>
</evidence>
<dbReference type="EMBL" id="JAVDWW010000016">
    <property type="protein sequence ID" value="MDR7172945.1"/>
    <property type="molecule type" value="Genomic_DNA"/>
</dbReference>
<keyword evidence="2" id="KW-1185">Reference proteome</keyword>
<keyword evidence="1" id="KW-0251">Elongation factor</keyword>
<reference evidence="1 2" key="1">
    <citation type="submission" date="2023-07" db="EMBL/GenBank/DDBJ databases">
        <title>Sorghum-associated microbial communities from plants grown in Nebraska, USA.</title>
        <authorList>
            <person name="Schachtman D."/>
        </authorList>
    </citation>
    <scope>NUCLEOTIDE SEQUENCE [LARGE SCALE GENOMIC DNA]</scope>
    <source>
        <strain evidence="1 2">4272</strain>
    </source>
</reference>
<gene>
    <name evidence="1" type="ORF">J2W56_006711</name>
</gene>
<organism evidence="1 2">
    <name type="scientific">Nocardia kruczakiae</name>
    <dbReference type="NCBI Taxonomy" id="261477"/>
    <lineage>
        <taxon>Bacteria</taxon>
        <taxon>Bacillati</taxon>
        <taxon>Actinomycetota</taxon>
        <taxon>Actinomycetes</taxon>
        <taxon>Mycobacteriales</taxon>
        <taxon>Nocardiaceae</taxon>
        <taxon>Nocardia</taxon>
    </lineage>
</organism>
<dbReference type="Proteomes" id="UP001251217">
    <property type="component" value="Unassembled WGS sequence"/>
</dbReference>
<dbReference type="GO" id="GO:0003746">
    <property type="term" value="F:translation elongation factor activity"/>
    <property type="evidence" value="ECO:0007669"/>
    <property type="project" value="UniProtKB-KW"/>
</dbReference>
<keyword evidence="1" id="KW-0648">Protein biosynthesis</keyword>
<accession>A0ABU1XQW2</accession>
<sequence length="69" mass="7791">MTCPRCEQDSLEKVRVTRFALVLAKCPECDAVWPVDGPKLSVNFVQFQLFLDLLGETEMTVPYEVLGTL</sequence>
<evidence type="ECO:0000313" key="2">
    <source>
        <dbReference type="Proteomes" id="UP001251217"/>
    </source>
</evidence>
<proteinExistence type="predicted"/>
<comment type="caution">
    <text evidence="1">The sequence shown here is derived from an EMBL/GenBank/DDBJ whole genome shotgun (WGS) entry which is preliminary data.</text>
</comment>